<gene>
    <name evidence="2" type="ORF">K0M31_009800</name>
</gene>
<evidence type="ECO:0000313" key="3">
    <source>
        <dbReference type="Proteomes" id="UP001177670"/>
    </source>
</evidence>
<feature type="compositionally biased region" description="Basic residues" evidence="1">
    <location>
        <begin position="35"/>
        <end position="56"/>
    </location>
</feature>
<evidence type="ECO:0000256" key="1">
    <source>
        <dbReference type="SAM" id="MobiDB-lite"/>
    </source>
</evidence>
<accession>A0AA40KIT8</accession>
<proteinExistence type="predicted"/>
<dbReference type="EMBL" id="JAHYIQ010000024">
    <property type="protein sequence ID" value="KAK1121950.1"/>
    <property type="molecule type" value="Genomic_DNA"/>
</dbReference>
<feature type="region of interest" description="Disordered" evidence="1">
    <location>
        <begin position="28"/>
        <end position="70"/>
    </location>
</feature>
<evidence type="ECO:0000313" key="2">
    <source>
        <dbReference type="EMBL" id="KAK1121950.1"/>
    </source>
</evidence>
<dbReference type="Proteomes" id="UP001177670">
    <property type="component" value="Unassembled WGS sequence"/>
</dbReference>
<keyword evidence="3" id="KW-1185">Reference proteome</keyword>
<name>A0AA40KIT8_9HYME</name>
<organism evidence="2 3">
    <name type="scientific">Melipona bicolor</name>
    <dbReference type="NCBI Taxonomy" id="60889"/>
    <lineage>
        <taxon>Eukaryota</taxon>
        <taxon>Metazoa</taxon>
        <taxon>Ecdysozoa</taxon>
        <taxon>Arthropoda</taxon>
        <taxon>Hexapoda</taxon>
        <taxon>Insecta</taxon>
        <taxon>Pterygota</taxon>
        <taxon>Neoptera</taxon>
        <taxon>Endopterygota</taxon>
        <taxon>Hymenoptera</taxon>
        <taxon>Apocrita</taxon>
        <taxon>Aculeata</taxon>
        <taxon>Apoidea</taxon>
        <taxon>Anthophila</taxon>
        <taxon>Apidae</taxon>
        <taxon>Melipona</taxon>
    </lineage>
</organism>
<feature type="region of interest" description="Disordered" evidence="1">
    <location>
        <begin position="85"/>
        <end position="104"/>
    </location>
</feature>
<protein>
    <submittedName>
        <fullName evidence="2">Uncharacterized protein</fullName>
    </submittedName>
</protein>
<sequence>MAASISTIDRERARRIDSSLSAITDRLTGRPFELRRKKTNKKQKKEKTKKKKKRKSSASQCAFAASDCSRNESLCTAKDRFSSRFAASSPDQREMETSNWLRNW</sequence>
<dbReference type="AlphaFoldDB" id="A0AA40KIT8"/>
<reference evidence="2" key="1">
    <citation type="submission" date="2021-10" db="EMBL/GenBank/DDBJ databases">
        <title>Melipona bicolor Genome sequencing and assembly.</title>
        <authorList>
            <person name="Araujo N.S."/>
            <person name="Arias M.C."/>
        </authorList>
    </citation>
    <scope>NUCLEOTIDE SEQUENCE</scope>
    <source>
        <strain evidence="2">USP_2M_L1-L4_2017</strain>
        <tissue evidence="2">Whole body</tissue>
    </source>
</reference>
<comment type="caution">
    <text evidence="2">The sequence shown here is derived from an EMBL/GenBank/DDBJ whole genome shotgun (WGS) entry which is preliminary data.</text>
</comment>